<proteinExistence type="predicted"/>
<dbReference type="InterPro" id="IPR005467">
    <property type="entry name" value="His_kinase_dom"/>
</dbReference>
<dbReference type="PROSITE" id="PS50109">
    <property type="entry name" value="HIS_KIN"/>
    <property type="match status" value="1"/>
</dbReference>
<organism evidence="14 15">
    <name type="scientific">Vreelandella hamiltonii</name>
    <dbReference type="NCBI Taxonomy" id="502829"/>
    <lineage>
        <taxon>Bacteria</taxon>
        <taxon>Pseudomonadati</taxon>
        <taxon>Pseudomonadota</taxon>
        <taxon>Gammaproteobacteria</taxon>
        <taxon>Oceanospirillales</taxon>
        <taxon>Halomonadaceae</taxon>
        <taxon>Vreelandella</taxon>
    </lineage>
</organism>
<evidence type="ECO:0000313" key="14">
    <source>
        <dbReference type="EMBL" id="GHD53757.1"/>
    </source>
</evidence>
<dbReference type="PANTHER" id="PTHR45436">
    <property type="entry name" value="SENSOR HISTIDINE KINASE YKOH"/>
    <property type="match status" value="1"/>
</dbReference>
<comment type="catalytic activity">
    <reaction evidence="1">
        <text>ATP + protein L-histidine = ADP + protein N-phospho-L-histidine.</text>
        <dbReference type="EC" id="2.7.13.3"/>
    </reaction>
</comment>
<comment type="caution">
    <text evidence="14">The sequence shown here is derived from an EMBL/GenBank/DDBJ whole genome shotgun (WGS) entry which is preliminary data.</text>
</comment>
<dbReference type="Gene3D" id="3.30.565.10">
    <property type="entry name" value="Histidine kinase-like ATPase, C-terminal domain"/>
    <property type="match status" value="1"/>
</dbReference>
<feature type="domain" description="Histidine kinase" evidence="12">
    <location>
        <begin position="244"/>
        <end position="461"/>
    </location>
</feature>
<evidence type="ECO:0000256" key="8">
    <source>
        <dbReference type="ARBA" id="ARBA00022989"/>
    </source>
</evidence>
<reference evidence="15" key="1">
    <citation type="journal article" date="2019" name="Int. J. Syst. Evol. Microbiol.">
        <title>The Global Catalogue of Microorganisms (GCM) 10K type strain sequencing project: providing services to taxonomists for standard genome sequencing and annotation.</title>
        <authorList>
            <consortium name="The Broad Institute Genomics Platform"/>
            <consortium name="The Broad Institute Genome Sequencing Center for Infectious Disease"/>
            <person name="Wu L."/>
            <person name="Ma J."/>
        </authorList>
    </citation>
    <scope>NUCLEOTIDE SEQUENCE [LARGE SCALE GENOMIC DNA]</scope>
    <source>
        <strain evidence="15">KCTC 22154</strain>
    </source>
</reference>
<keyword evidence="15" id="KW-1185">Reference proteome</keyword>
<dbReference type="SUPFAM" id="SSF47384">
    <property type="entry name" value="Homodimeric domain of signal transducing histidine kinase"/>
    <property type="match status" value="1"/>
</dbReference>
<feature type="transmembrane region" description="Helical" evidence="11">
    <location>
        <begin position="12"/>
        <end position="35"/>
    </location>
</feature>
<name>A0A8H9ILJ3_9GAMM</name>
<evidence type="ECO:0000256" key="1">
    <source>
        <dbReference type="ARBA" id="ARBA00000085"/>
    </source>
</evidence>
<evidence type="ECO:0000256" key="3">
    <source>
        <dbReference type="ARBA" id="ARBA00012438"/>
    </source>
</evidence>
<dbReference type="RefSeq" id="WP_189462560.1">
    <property type="nucleotide sequence ID" value="NZ_BMXN01000001.1"/>
</dbReference>
<keyword evidence="5" id="KW-0808">Transferase</keyword>
<dbReference type="AlphaFoldDB" id="A0A8H9ILJ3"/>
<dbReference type="EC" id="2.7.13.3" evidence="3"/>
<dbReference type="InterPro" id="IPR003661">
    <property type="entry name" value="HisK_dim/P_dom"/>
</dbReference>
<dbReference type="PRINTS" id="PR00344">
    <property type="entry name" value="BCTRLSENSOR"/>
</dbReference>
<evidence type="ECO:0000259" key="13">
    <source>
        <dbReference type="PROSITE" id="PS50885"/>
    </source>
</evidence>
<evidence type="ECO:0000256" key="11">
    <source>
        <dbReference type="SAM" id="Phobius"/>
    </source>
</evidence>
<dbReference type="InterPro" id="IPR036097">
    <property type="entry name" value="HisK_dim/P_sf"/>
</dbReference>
<protein>
    <recommendedName>
        <fullName evidence="3">histidine kinase</fullName>
        <ecNumber evidence="3">2.7.13.3</ecNumber>
    </recommendedName>
</protein>
<dbReference type="InterPro" id="IPR050428">
    <property type="entry name" value="TCS_sensor_his_kinase"/>
</dbReference>
<keyword evidence="8 11" id="KW-1133">Transmembrane helix</keyword>
<evidence type="ECO:0000313" key="15">
    <source>
        <dbReference type="Proteomes" id="UP000623776"/>
    </source>
</evidence>
<keyword evidence="7" id="KW-0418">Kinase</keyword>
<accession>A0A8H9ILJ3</accession>
<evidence type="ECO:0000256" key="4">
    <source>
        <dbReference type="ARBA" id="ARBA00022553"/>
    </source>
</evidence>
<comment type="subcellular location">
    <subcellularLocation>
        <location evidence="2">Membrane</location>
    </subcellularLocation>
</comment>
<evidence type="ECO:0000256" key="10">
    <source>
        <dbReference type="ARBA" id="ARBA00023136"/>
    </source>
</evidence>
<dbReference type="GO" id="GO:0000155">
    <property type="term" value="F:phosphorelay sensor kinase activity"/>
    <property type="evidence" value="ECO:0007669"/>
    <property type="project" value="InterPro"/>
</dbReference>
<dbReference type="SUPFAM" id="SSF55874">
    <property type="entry name" value="ATPase domain of HSP90 chaperone/DNA topoisomerase II/histidine kinase"/>
    <property type="match status" value="1"/>
</dbReference>
<evidence type="ECO:0000259" key="12">
    <source>
        <dbReference type="PROSITE" id="PS50109"/>
    </source>
</evidence>
<keyword evidence="10 11" id="KW-0472">Membrane</keyword>
<dbReference type="Pfam" id="PF02518">
    <property type="entry name" value="HATPase_c"/>
    <property type="match status" value="1"/>
</dbReference>
<dbReference type="InterPro" id="IPR036890">
    <property type="entry name" value="HATPase_C_sf"/>
</dbReference>
<dbReference type="Pfam" id="PF08521">
    <property type="entry name" value="2CSK_N"/>
    <property type="match status" value="1"/>
</dbReference>
<evidence type="ECO:0000256" key="5">
    <source>
        <dbReference type="ARBA" id="ARBA00022679"/>
    </source>
</evidence>
<feature type="transmembrane region" description="Helical" evidence="11">
    <location>
        <begin position="161"/>
        <end position="184"/>
    </location>
</feature>
<dbReference type="EMBL" id="BMXN01000001">
    <property type="protein sequence ID" value="GHD53757.1"/>
    <property type="molecule type" value="Genomic_DNA"/>
</dbReference>
<gene>
    <name evidence="14" type="ORF">GCM10007157_01430</name>
</gene>
<dbReference type="InterPro" id="IPR013727">
    <property type="entry name" value="2CSK_N"/>
</dbReference>
<dbReference type="PROSITE" id="PS50885">
    <property type="entry name" value="HAMP"/>
    <property type="match status" value="1"/>
</dbReference>
<dbReference type="CDD" id="cd00082">
    <property type="entry name" value="HisKA"/>
    <property type="match status" value="1"/>
</dbReference>
<dbReference type="SMART" id="SM00387">
    <property type="entry name" value="HATPase_c"/>
    <property type="match status" value="1"/>
</dbReference>
<dbReference type="SMART" id="SM00388">
    <property type="entry name" value="HisKA"/>
    <property type="match status" value="1"/>
</dbReference>
<dbReference type="PANTHER" id="PTHR45436:SF1">
    <property type="entry name" value="SENSOR PROTEIN QSEC"/>
    <property type="match status" value="1"/>
</dbReference>
<feature type="domain" description="HAMP" evidence="13">
    <location>
        <begin position="185"/>
        <end position="236"/>
    </location>
</feature>
<dbReference type="GO" id="GO:0005886">
    <property type="term" value="C:plasma membrane"/>
    <property type="evidence" value="ECO:0007669"/>
    <property type="project" value="TreeGrafter"/>
</dbReference>
<keyword evidence="6 11" id="KW-0812">Transmembrane</keyword>
<sequence>MTQTPRSIRSRLLLWIALPFTALAFLALLSSYLLLSKQINEAFDAMLLNAAQRLERRVYTADGQLRINMHYFSISTLGSRGEGKIFYRIREAQGGMIAGFQGLGDPPDSLDAPLFYDVAYAGNELRAVALTFPFRRGRDVVDIEVIVAESKETRHSLTHDFMVTLAGLTAVTGLLAITLALLAIHRGLAPLNAISRALRQRSPHDLQPIRDSVPREIRPLTQSINYLMQRMQSSITSTQQLNADVSHQLRTPISEIRALTEMTLKSEQSPANRANLLEIQRIAEHAGHTVQQLLKYAKTRSELFELTQLQTVDLIALCQQACQQVATGIYQKGQELAFEQPEALPSIHGDPILLQWLVINLIDNASLHAGGALPYQGTITIGLTHDADTVRLSVHDDGVGVDPARLPQLTERFFRDNAHAPGSGLGLAIVEQVATTHGAQLAVRNRPQGGLEVTVAFPVLPASSGGSSAAS</sequence>
<dbReference type="InterPro" id="IPR003660">
    <property type="entry name" value="HAMP_dom"/>
</dbReference>
<evidence type="ECO:0000256" key="6">
    <source>
        <dbReference type="ARBA" id="ARBA00022692"/>
    </source>
</evidence>
<evidence type="ECO:0000256" key="7">
    <source>
        <dbReference type="ARBA" id="ARBA00022777"/>
    </source>
</evidence>
<evidence type="ECO:0000256" key="2">
    <source>
        <dbReference type="ARBA" id="ARBA00004370"/>
    </source>
</evidence>
<dbReference type="Gene3D" id="1.10.287.130">
    <property type="match status" value="1"/>
</dbReference>
<dbReference type="Pfam" id="PF00512">
    <property type="entry name" value="HisKA"/>
    <property type="match status" value="1"/>
</dbReference>
<keyword evidence="9" id="KW-0902">Two-component regulatory system</keyword>
<dbReference type="Proteomes" id="UP000623776">
    <property type="component" value="Unassembled WGS sequence"/>
</dbReference>
<dbReference type="InterPro" id="IPR003594">
    <property type="entry name" value="HATPase_dom"/>
</dbReference>
<evidence type="ECO:0000256" key="9">
    <source>
        <dbReference type="ARBA" id="ARBA00023012"/>
    </source>
</evidence>
<keyword evidence="4" id="KW-0597">Phosphoprotein</keyword>
<dbReference type="CDD" id="cd00075">
    <property type="entry name" value="HATPase"/>
    <property type="match status" value="1"/>
</dbReference>
<dbReference type="InterPro" id="IPR004358">
    <property type="entry name" value="Sig_transdc_His_kin-like_C"/>
</dbReference>